<accession>A0ABR2U0F9</accession>
<organism evidence="1 2">
    <name type="scientific">Hibiscus sabdariffa</name>
    <name type="common">roselle</name>
    <dbReference type="NCBI Taxonomy" id="183260"/>
    <lineage>
        <taxon>Eukaryota</taxon>
        <taxon>Viridiplantae</taxon>
        <taxon>Streptophyta</taxon>
        <taxon>Embryophyta</taxon>
        <taxon>Tracheophyta</taxon>
        <taxon>Spermatophyta</taxon>
        <taxon>Magnoliopsida</taxon>
        <taxon>eudicotyledons</taxon>
        <taxon>Gunneridae</taxon>
        <taxon>Pentapetalae</taxon>
        <taxon>rosids</taxon>
        <taxon>malvids</taxon>
        <taxon>Malvales</taxon>
        <taxon>Malvaceae</taxon>
        <taxon>Malvoideae</taxon>
        <taxon>Hibiscus</taxon>
    </lineage>
</organism>
<dbReference type="PANTHER" id="PTHR33710">
    <property type="entry name" value="BNAC02G09200D PROTEIN"/>
    <property type="match status" value="1"/>
</dbReference>
<dbReference type="Proteomes" id="UP001396334">
    <property type="component" value="Unassembled WGS sequence"/>
</dbReference>
<keyword evidence="2" id="KW-1185">Reference proteome</keyword>
<gene>
    <name evidence="1" type="ORF">V6N11_071317</name>
</gene>
<evidence type="ECO:0008006" key="3">
    <source>
        <dbReference type="Google" id="ProtNLM"/>
    </source>
</evidence>
<dbReference type="PANTHER" id="PTHR33710:SF64">
    <property type="entry name" value="ENDONUCLEASE_EXONUCLEASE_PHOSPHATASE DOMAIN-CONTAINING PROTEIN"/>
    <property type="match status" value="1"/>
</dbReference>
<comment type="caution">
    <text evidence="1">The sequence shown here is derived from an EMBL/GenBank/DDBJ whole genome shotgun (WGS) entry which is preliminary data.</text>
</comment>
<name>A0ABR2U0F9_9ROSI</name>
<dbReference type="EMBL" id="JBBPBN010000003">
    <property type="protein sequence ID" value="KAK9042964.1"/>
    <property type="molecule type" value="Genomic_DNA"/>
</dbReference>
<sequence length="351" mass="38878">MRAAMINEAHMMRIIGNMVLVIFDSTEAHECILAYEMLDTWFERVENRKALCGMEHHRVWLSIYSVPIHSCTKETFERVASIWGSVIFVEEETLEPASFKLQEDQCDGSSSEQGGSLVNLEASDVGNSPELVEIPLKAVQESFETSELPVLDGSSCDVDLGTVGPVMPPKGSSTEAVKIMLRKNEVHMVFIMETKLTTVNDRLVKQVWRSDSYVFEFIPSVGLSDGILDIGVGSVGVYDGCSVCTVYALGALRSLAEGRFFTWYGSGSKGSQVDQFLVFAEWLDHFDGLEQRNLPHSVSDHDPVRLSYGEVNWGSRPFCFLNVWLEHKGMLGYGSRVASDYGCAENLDGGG</sequence>
<protein>
    <recommendedName>
        <fullName evidence="3">DUF4283 domain-containing protein</fullName>
    </recommendedName>
</protein>
<reference evidence="1 2" key="1">
    <citation type="journal article" date="2024" name="G3 (Bethesda)">
        <title>Genome assembly of Hibiscus sabdariffa L. provides insights into metabolisms of medicinal natural products.</title>
        <authorList>
            <person name="Kim T."/>
        </authorList>
    </citation>
    <scope>NUCLEOTIDE SEQUENCE [LARGE SCALE GENOMIC DNA]</scope>
    <source>
        <strain evidence="1">TK-2024</strain>
        <tissue evidence="1">Old leaves</tissue>
    </source>
</reference>
<proteinExistence type="predicted"/>
<evidence type="ECO:0000313" key="1">
    <source>
        <dbReference type="EMBL" id="KAK9042964.1"/>
    </source>
</evidence>
<evidence type="ECO:0000313" key="2">
    <source>
        <dbReference type="Proteomes" id="UP001396334"/>
    </source>
</evidence>